<feature type="zinc finger region" description="C3H1-type" evidence="1">
    <location>
        <begin position="60"/>
        <end position="88"/>
    </location>
</feature>
<keyword evidence="5" id="KW-1185">Reference proteome</keyword>
<dbReference type="SMART" id="SM00356">
    <property type="entry name" value="ZnF_C3H1"/>
    <property type="match status" value="3"/>
</dbReference>
<keyword evidence="1" id="KW-0862">Zinc</keyword>
<accession>A0ABQ7I8X1</accession>
<proteinExistence type="predicted"/>
<keyword evidence="1" id="KW-0863">Zinc-finger</keyword>
<feature type="compositionally biased region" description="Polar residues" evidence="2">
    <location>
        <begin position="331"/>
        <end position="342"/>
    </location>
</feature>
<dbReference type="GeneID" id="62237025"/>
<dbReference type="EMBL" id="RCSX01000035">
    <property type="protein sequence ID" value="KAF7917149.1"/>
    <property type="molecule type" value="Genomic_DNA"/>
</dbReference>
<organism evidence="4 5">
    <name type="scientific">Botrytis deweyae</name>
    <dbReference type="NCBI Taxonomy" id="2478750"/>
    <lineage>
        <taxon>Eukaryota</taxon>
        <taxon>Fungi</taxon>
        <taxon>Dikarya</taxon>
        <taxon>Ascomycota</taxon>
        <taxon>Pezizomycotina</taxon>
        <taxon>Leotiomycetes</taxon>
        <taxon>Helotiales</taxon>
        <taxon>Sclerotiniaceae</taxon>
        <taxon>Botrytis</taxon>
    </lineage>
</organism>
<keyword evidence="1" id="KW-0479">Metal-binding</keyword>
<feature type="compositionally biased region" description="Polar residues" evidence="2">
    <location>
        <begin position="280"/>
        <end position="310"/>
    </location>
</feature>
<feature type="region of interest" description="Disordered" evidence="2">
    <location>
        <begin position="150"/>
        <end position="169"/>
    </location>
</feature>
<sequence>MGICVHYPIGRCIAGDQCQKKHIGPYQPFPCKNFIFYGKCKWGLKCQFGHPAPVPAESPEPSRPACKNFLSRRGCRYGSQCISYHPAPTDKVASSATSALQHSQSTVATTENLQTTKIDTIKSPKAKPANTTVAPLMNFRSARVRPQKYKVTPTTPNVSKDEGSTDVQISKDKPVGEMTMLASPKEFGVMPTLPLAESTTTMPMASKTTTATNAELSEKEPVNTTTVASKISNSAPVLMQAQATMDIPAVPSTAATVNMDSAYKKPAGKIPAPSIDPDSYENSLSPTKLTSVSNGTSDTGATNTDSSNDQPGGRITTPSESSDSTPETPSFQVLTPASTSIGSADDIGYVFSSDITPMSDSSDSVRSATQSPSPIDDALDTSMSTVPDDSPTPVKPVPFDQSIDEAPINGMNNTMLPTIPAETLIASSYTVPIESPVDSEQASVVQSTDPVLSANKSSNQTTTVALMEEKQISVMEHVSTDYQSAVDNLSRVVVDWSATLEPSNLELSGPGIYDRQASHTEILFSWPQEWNVPANDMINTLIHLASTWGELSPYQPIHRNMGSWHSLQITFRHRHEAAAAAAAINGHLITAVGASMSIHVTVSHQIAVQYMIPRYIIDSLGRQNQGNLHQIFRQNSCQLHWGDSYRADYSGEKLMEVTIMGTCEEKVVQCKAVLEDLLRGRVLTHEEGDNRPLWHKFFKTEEGANWIREATTNVFDMKVRAAKLANLDILMVYGSSEWSRARFGALVKKKIAGLEEASIITAAVTEELRLMRLRVKV</sequence>
<dbReference type="Gene3D" id="4.10.1000.10">
    <property type="entry name" value="Zinc finger, CCCH-type"/>
    <property type="match status" value="1"/>
</dbReference>
<evidence type="ECO:0000313" key="5">
    <source>
        <dbReference type="Proteomes" id="UP000783213"/>
    </source>
</evidence>
<feature type="compositionally biased region" description="Basic and acidic residues" evidence="2">
    <location>
        <begin position="159"/>
        <end position="169"/>
    </location>
</feature>
<evidence type="ECO:0000256" key="1">
    <source>
        <dbReference type="PROSITE-ProRule" id="PRU00723"/>
    </source>
</evidence>
<evidence type="ECO:0000259" key="3">
    <source>
        <dbReference type="PROSITE" id="PS50103"/>
    </source>
</evidence>
<feature type="domain" description="C3H1-type" evidence="3">
    <location>
        <begin position="60"/>
        <end position="88"/>
    </location>
</feature>
<reference evidence="4 5" key="1">
    <citation type="journal article" date="2020" name="Genome Biol. Evol.">
        <title>Comparative genomics of Sclerotiniaceae.</title>
        <authorList>
            <person name="Valero Jimenez C.A."/>
            <person name="Steentjes M."/>
            <person name="Scholten O.E."/>
            <person name="Van Kan J.A.L."/>
        </authorList>
    </citation>
    <scope>NUCLEOTIDE SEQUENCE [LARGE SCALE GENOMIC DNA]</scope>
    <source>
        <strain evidence="4 5">B1</strain>
    </source>
</reference>
<protein>
    <recommendedName>
        <fullName evidence="3">C3H1-type domain-containing protein</fullName>
    </recommendedName>
</protein>
<comment type="caution">
    <text evidence="4">The sequence shown here is derived from an EMBL/GenBank/DDBJ whole genome shotgun (WGS) entry which is preliminary data.</text>
</comment>
<dbReference type="InterPro" id="IPR000571">
    <property type="entry name" value="Znf_CCCH"/>
</dbReference>
<name>A0ABQ7I8X1_9HELO</name>
<feature type="region of interest" description="Disordered" evidence="2">
    <location>
        <begin position="358"/>
        <end position="398"/>
    </location>
</feature>
<feature type="domain" description="C3H1-type" evidence="3">
    <location>
        <begin position="25"/>
        <end position="53"/>
    </location>
</feature>
<feature type="compositionally biased region" description="Polar residues" evidence="2">
    <location>
        <begin position="358"/>
        <end position="373"/>
    </location>
</feature>
<feature type="zinc finger region" description="C3H1-type" evidence="1">
    <location>
        <begin position="25"/>
        <end position="53"/>
    </location>
</feature>
<feature type="compositionally biased region" description="Low complexity" evidence="2">
    <location>
        <begin position="316"/>
        <end position="330"/>
    </location>
</feature>
<dbReference type="Proteomes" id="UP000783213">
    <property type="component" value="Unassembled WGS sequence"/>
</dbReference>
<feature type="region of interest" description="Disordered" evidence="2">
    <location>
        <begin position="267"/>
        <end position="345"/>
    </location>
</feature>
<dbReference type="RefSeq" id="XP_038805667.1">
    <property type="nucleotide sequence ID" value="XM_038957875.1"/>
</dbReference>
<evidence type="ECO:0000256" key="2">
    <source>
        <dbReference type="SAM" id="MobiDB-lite"/>
    </source>
</evidence>
<evidence type="ECO:0000313" key="4">
    <source>
        <dbReference type="EMBL" id="KAF7917149.1"/>
    </source>
</evidence>
<gene>
    <name evidence="4" type="ORF">EAE98_010254</name>
</gene>
<dbReference type="PROSITE" id="PS50103">
    <property type="entry name" value="ZF_C3H1"/>
    <property type="match status" value="2"/>
</dbReference>